<sequence length="195" mass="21714">MPRGPASRLCHHRPHRLQALPLRPVHLPRLSASGLVHRQRQGRTHHHPPCLDRRPRTNGQPPQDVLGQGDLQKAKGDGGALLCRCQATSRSPLCPLPRPHEGQVAMPAGCRGAKHQEDRDGIDESTQTRLGMRSRPILSHLATRQKQADRNPKNTKNKTRRKIDGFVSGLNLRWLPPEVFCCGDEEPAQSLARST</sequence>
<keyword evidence="3" id="KW-1185">Reference proteome</keyword>
<feature type="compositionally biased region" description="Basic residues" evidence="1">
    <location>
        <begin position="37"/>
        <end position="48"/>
    </location>
</feature>
<comment type="caution">
    <text evidence="2">The sequence shown here is derived from an EMBL/GenBank/DDBJ whole genome shotgun (WGS) entry which is preliminary data.</text>
</comment>
<accession>A0ABN7JVT7</accession>
<feature type="region of interest" description="Disordered" evidence="1">
    <location>
        <begin position="141"/>
        <end position="162"/>
    </location>
</feature>
<evidence type="ECO:0000313" key="3">
    <source>
        <dbReference type="Proteomes" id="UP000606921"/>
    </source>
</evidence>
<dbReference type="EMBL" id="CABFWF030000014">
    <property type="protein sequence ID" value="CAD7050494.1"/>
    <property type="molecule type" value="Genomic_DNA"/>
</dbReference>
<reference evidence="2 3" key="1">
    <citation type="submission" date="2020-11" db="EMBL/GenBank/DDBJ databases">
        <authorList>
            <person name="Lassalle F."/>
        </authorList>
    </citation>
    <scope>NUCLEOTIDE SEQUENCE [LARGE SCALE GENOMIC DNA]</scope>
    <source>
        <strain evidence="2 3">JC140</strain>
    </source>
</reference>
<protein>
    <recommendedName>
        <fullName evidence="4">Transposase</fullName>
    </recommendedName>
</protein>
<proteinExistence type="predicted"/>
<name>A0ABN7JVT7_9HYPH</name>
<evidence type="ECO:0008006" key="4">
    <source>
        <dbReference type="Google" id="ProtNLM"/>
    </source>
</evidence>
<dbReference type="Proteomes" id="UP000606921">
    <property type="component" value="Unassembled WGS sequence"/>
</dbReference>
<evidence type="ECO:0000313" key="2">
    <source>
        <dbReference type="EMBL" id="CAD7050494.1"/>
    </source>
</evidence>
<feature type="region of interest" description="Disordered" evidence="1">
    <location>
        <begin position="36"/>
        <end position="68"/>
    </location>
</feature>
<gene>
    <name evidence="2" type="ORF">REJC140_01646</name>
</gene>
<evidence type="ECO:0000256" key="1">
    <source>
        <dbReference type="SAM" id="MobiDB-lite"/>
    </source>
</evidence>
<organism evidence="2 3">
    <name type="scientific">Pseudorhizobium endolithicum</name>
    <dbReference type="NCBI Taxonomy" id="1191678"/>
    <lineage>
        <taxon>Bacteria</taxon>
        <taxon>Pseudomonadati</taxon>
        <taxon>Pseudomonadota</taxon>
        <taxon>Alphaproteobacteria</taxon>
        <taxon>Hyphomicrobiales</taxon>
        <taxon>Rhizobiaceae</taxon>
        <taxon>Rhizobium/Agrobacterium group</taxon>
        <taxon>Pseudorhizobium</taxon>
    </lineage>
</organism>